<dbReference type="PANTHER" id="PTHR30034:SF6">
    <property type="entry name" value="YOP PROTEINS TRANSLOCATION PROTEIN Q"/>
    <property type="match status" value="1"/>
</dbReference>
<dbReference type="Gene3D" id="2.30.330.10">
    <property type="entry name" value="SpoA-like"/>
    <property type="match status" value="1"/>
</dbReference>
<dbReference type="Pfam" id="PF01052">
    <property type="entry name" value="FliMN_C"/>
    <property type="match status" value="1"/>
</dbReference>
<evidence type="ECO:0000313" key="12">
    <source>
        <dbReference type="EMBL" id="BBI01080.1"/>
    </source>
</evidence>
<dbReference type="InterPro" id="IPR028976">
    <property type="entry name" value="CheC-like_sf"/>
</dbReference>
<keyword evidence="12" id="KW-0966">Cell projection</keyword>
<dbReference type="GO" id="GO:0050918">
    <property type="term" value="P:positive chemotaxis"/>
    <property type="evidence" value="ECO:0007669"/>
    <property type="project" value="TreeGrafter"/>
</dbReference>
<keyword evidence="5" id="KW-1003">Cell membrane</keyword>
<evidence type="ECO:0000256" key="9">
    <source>
        <dbReference type="ARBA" id="ARBA00023143"/>
    </source>
</evidence>
<gene>
    <name evidence="12" type="primary">fliM</name>
    <name evidence="12" type="ORF">BUCNMO_061</name>
</gene>
<evidence type="ECO:0000256" key="2">
    <source>
        <dbReference type="ARBA" id="ARBA00004202"/>
    </source>
</evidence>
<proteinExistence type="inferred from homology"/>
<organism evidence="12 13">
    <name type="scientific">Buchnera aphidicola</name>
    <name type="common">Nipponaphis monzeni</name>
    <dbReference type="NCBI Taxonomy" id="2495405"/>
    <lineage>
        <taxon>Bacteria</taxon>
        <taxon>Pseudomonadati</taxon>
        <taxon>Pseudomonadota</taxon>
        <taxon>Gammaproteobacteria</taxon>
        <taxon>Enterobacterales</taxon>
        <taxon>Erwiniaceae</taxon>
        <taxon>Buchnera</taxon>
    </lineage>
</organism>
<dbReference type="OrthoDB" id="6553180at2"/>
<keyword evidence="8" id="KW-0472">Membrane</keyword>
<keyword evidence="7" id="KW-0283">Flagellar rotation</keyword>
<dbReference type="EMBL" id="AP019379">
    <property type="protein sequence ID" value="BBI01080.1"/>
    <property type="molecule type" value="Genomic_DNA"/>
</dbReference>
<feature type="domain" description="Flagellar motor switch protein FliN-like C-terminal" evidence="11">
    <location>
        <begin position="263"/>
        <end position="325"/>
    </location>
</feature>
<evidence type="ECO:0000256" key="5">
    <source>
        <dbReference type="ARBA" id="ARBA00022475"/>
    </source>
</evidence>
<dbReference type="Pfam" id="PF02154">
    <property type="entry name" value="FliM"/>
    <property type="match status" value="1"/>
</dbReference>
<reference evidence="12 13" key="1">
    <citation type="journal article" date="2019" name="Proc. Natl. Acad. Sci. U.S.A.">
        <title>Exaggeration and cooption of innate immunity for social defense.</title>
        <authorList>
            <person name="Kutsukake M."/>
            <person name="Moriyama M."/>
            <person name="Shigenobu S."/>
            <person name="Meng X.-Y."/>
            <person name="Nikoh N."/>
            <person name="Noda C."/>
            <person name="Kobayashi S."/>
            <person name="Fukatsu T."/>
        </authorList>
    </citation>
    <scope>NUCLEOTIDE SEQUENCE [LARGE SCALE GENOMIC DNA]</scope>
    <source>
        <strain evidence="12 13">Nmo</strain>
    </source>
</reference>
<accession>A0A455T9U2</accession>
<dbReference type="PANTHER" id="PTHR30034">
    <property type="entry name" value="FLAGELLAR MOTOR SWITCH PROTEIN FLIM"/>
    <property type="match status" value="1"/>
</dbReference>
<evidence type="ECO:0000259" key="11">
    <source>
        <dbReference type="Pfam" id="PF01052"/>
    </source>
</evidence>
<dbReference type="GO" id="GO:0009425">
    <property type="term" value="C:bacterial-type flagellum basal body"/>
    <property type="evidence" value="ECO:0007669"/>
    <property type="project" value="UniProtKB-SubCell"/>
</dbReference>
<dbReference type="AlphaFoldDB" id="A0A455T9U2"/>
<evidence type="ECO:0000256" key="8">
    <source>
        <dbReference type="ARBA" id="ARBA00023136"/>
    </source>
</evidence>
<evidence type="ECO:0000256" key="10">
    <source>
        <dbReference type="ARBA" id="ARBA00025044"/>
    </source>
</evidence>
<dbReference type="Proteomes" id="UP000317544">
    <property type="component" value="Chromosome"/>
</dbReference>
<dbReference type="InterPro" id="IPR001543">
    <property type="entry name" value="FliN-like_C"/>
</dbReference>
<dbReference type="Gene3D" id="3.40.1550.10">
    <property type="entry name" value="CheC-like"/>
    <property type="match status" value="1"/>
</dbReference>
<evidence type="ECO:0000256" key="6">
    <source>
        <dbReference type="ARBA" id="ARBA00022500"/>
    </source>
</evidence>
<evidence type="ECO:0000313" key="13">
    <source>
        <dbReference type="Proteomes" id="UP000317544"/>
    </source>
</evidence>
<dbReference type="GO" id="GO:0071978">
    <property type="term" value="P:bacterial-type flagellum-dependent swarming motility"/>
    <property type="evidence" value="ECO:0007669"/>
    <property type="project" value="TreeGrafter"/>
</dbReference>
<comment type="function">
    <text evidence="10">FliM is one of three proteins (FliG, FliN, FliM) that forms the rotor-mounted switch complex (C ring), located at the base of the basal body. This complex interacts with the CheY and CheZ chemotaxis proteins, in addition to contacting components of the motor that determine the direction of flagellar rotation.</text>
</comment>
<keyword evidence="9" id="KW-0975">Bacterial flagellum</keyword>
<keyword evidence="12" id="KW-0282">Flagellum</keyword>
<sequence>MKKNTNILNFIKTNTSNKENIHNNFMVHNNYKHNNHAIIKEELNTKNIQLKSLDILEVIHKEFANDLNKKLLNLTNNTVKIQYLSNSMQFFEKCSKNVNNQTFNFVFNIKNFESFFYIIIPTNILELIINKVFGGNHMILNSSNIKLKSLSSKYIINDFIFKIKKSYKYAWGNEYYIYFKKKIYNIRIQHIKKNFQITKIFIHFYFRVYTNFWSNIFTISIPLNILQIIRQDIINKNILYKIDQDLDNTCIFQKKVSKNILNMLEICLIAQLNKFKLPILNLLKMKVGDIISIPNPDKILLYVNNIPILSGNLVVYSKKYAICISTYL</sequence>
<evidence type="ECO:0000256" key="1">
    <source>
        <dbReference type="ARBA" id="ARBA00004117"/>
    </source>
</evidence>
<keyword evidence="12" id="KW-0969">Cilium</keyword>
<comment type="similarity">
    <text evidence="3">Belongs to the FliM family.</text>
</comment>
<dbReference type="InterPro" id="IPR036429">
    <property type="entry name" value="SpoA-like_sf"/>
</dbReference>
<name>A0A455T9U2_9GAMM</name>
<dbReference type="GO" id="GO:0005886">
    <property type="term" value="C:plasma membrane"/>
    <property type="evidence" value="ECO:0007669"/>
    <property type="project" value="UniProtKB-SubCell"/>
</dbReference>
<protein>
    <recommendedName>
        <fullName evidence="4">Flagellar motor switch protein FliM</fullName>
    </recommendedName>
</protein>
<evidence type="ECO:0000256" key="3">
    <source>
        <dbReference type="ARBA" id="ARBA00011049"/>
    </source>
</evidence>
<keyword evidence="6" id="KW-0145">Chemotaxis</keyword>
<comment type="subcellular location">
    <subcellularLocation>
        <location evidence="1">Bacterial flagellum basal body</location>
    </subcellularLocation>
    <subcellularLocation>
        <location evidence="2">Cell membrane</location>
        <topology evidence="2">Peripheral membrane protein</topology>
    </subcellularLocation>
</comment>
<evidence type="ECO:0000256" key="7">
    <source>
        <dbReference type="ARBA" id="ARBA00022779"/>
    </source>
</evidence>
<keyword evidence="13" id="KW-1185">Reference proteome</keyword>
<evidence type="ECO:0000256" key="4">
    <source>
        <dbReference type="ARBA" id="ARBA00021898"/>
    </source>
</evidence>
<dbReference type="GO" id="GO:0003774">
    <property type="term" value="F:cytoskeletal motor activity"/>
    <property type="evidence" value="ECO:0007669"/>
    <property type="project" value="InterPro"/>
</dbReference>
<dbReference type="InterPro" id="IPR001689">
    <property type="entry name" value="Flag_FliM"/>
</dbReference>
<dbReference type="SUPFAM" id="SSF101801">
    <property type="entry name" value="Surface presentation of antigens (SPOA)"/>
    <property type="match status" value="1"/>
</dbReference>
<dbReference type="RefSeq" id="WP_158344556.1">
    <property type="nucleotide sequence ID" value="NZ_AP019379.1"/>
</dbReference>